<feature type="region of interest" description="Disordered" evidence="1">
    <location>
        <begin position="1"/>
        <end position="48"/>
    </location>
</feature>
<dbReference type="AlphaFoldDB" id="A0A5N4DYH2"/>
<gene>
    <name evidence="2" type="ORF">Cadr_000008465</name>
</gene>
<accession>A0A5N4DYH2</accession>
<proteinExistence type="predicted"/>
<name>A0A5N4DYH2_CAMDR</name>
<feature type="compositionally biased region" description="Polar residues" evidence="1">
    <location>
        <begin position="1"/>
        <end position="10"/>
    </location>
</feature>
<sequence length="48" mass="5385">MCANTSSLPARQTHGEQGNKGRRPSRAPQRNPRTGKRTRLGDRNCPIR</sequence>
<dbReference type="EMBL" id="JWIN03000007">
    <property type="protein sequence ID" value="KAB1276107.1"/>
    <property type="molecule type" value="Genomic_DNA"/>
</dbReference>
<organism evidence="2 3">
    <name type="scientific">Camelus dromedarius</name>
    <name type="common">Dromedary</name>
    <name type="synonym">Arabian camel</name>
    <dbReference type="NCBI Taxonomy" id="9838"/>
    <lineage>
        <taxon>Eukaryota</taxon>
        <taxon>Metazoa</taxon>
        <taxon>Chordata</taxon>
        <taxon>Craniata</taxon>
        <taxon>Vertebrata</taxon>
        <taxon>Euteleostomi</taxon>
        <taxon>Mammalia</taxon>
        <taxon>Eutheria</taxon>
        <taxon>Laurasiatheria</taxon>
        <taxon>Artiodactyla</taxon>
        <taxon>Tylopoda</taxon>
        <taxon>Camelidae</taxon>
        <taxon>Camelus</taxon>
    </lineage>
</organism>
<evidence type="ECO:0000313" key="2">
    <source>
        <dbReference type="EMBL" id="KAB1276107.1"/>
    </source>
</evidence>
<protein>
    <submittedName>
        <fullName evidence="2">Uncharacterized protein</fullName>
    </submittedName>
</protein>
<dbReference type="Proteomes" id="UP000299084">
    <property type="component" value="Unassembled WGS sequence"/>
</dbReference>
<evidence type="ECO:0000313" key="3">
    <source>
        <dbReference type="Proteomes" id="UP000299084"/>
    </source>
</evidence>
<reference evidence="2 3" key="1">
    <citation type="journal article" date="2019" name="Mol. Ecol. Resour.">
        <title>Improving Illumina assemblies with Hi-C and long reads: an example with the North African dromedary.</title>
        <authorList>
            <person name="Elbers J.P."/>
            <person name="Rogers M.F."/>
            <person name="Perelman P.L."/>
            <person name="Proskuryakova A.A."/>
            <person name="Serdyukova N.A."/>
            <person name="Johnson W.E."/>
            <person name="Horin P."/>
            <person name="Corander J."/>
            <person name="Murphy D."/>
            <person name="Burger P.A."/>
        </authorList>
    </citation>
    <scope>NUCLEOTIDE SEQUENCE [LARGE SCALE GENOMIC DNA]</scope>
    <source>
        <strain evidence="2">Drom800</strain>
        <tissue evidence="2">Blood</tissue>
    </source>
</reference>
<comment type="caution">
    <text evidence="2">The sequence shown here is derived from an EMBL/GenBank/DDBJ whole genome shotgun (WGS) entry which is preliminary data.</text>
</comment>
<evidence type="ECO:0000256" key="1">
    <source>
        <dbReference type="SAM" id="MobiDB-lite"/>
    </source>
</evidence>
<keyword evidence="3" id="KW-1185">Reference proteome</keyword>